<sequence>MLDDPETVKRCEGVTAIEKISVGCASGMSRRGQIPFASASIDAAPYDIRLLEHYLGDQDGNYFTN</sequence>
<proteinExistence type="predicted"/>
<name>A0A139IR26_9PEZI</name>
<dbReference type="AlphaFoldDB" id="A0A139IR26"/>
<evidence type="ECO:0000313" key="1">
    <source>
        <dbReference type="EMBL" id="KXT17050.1"/>
    </source>
</evidence>
<dbReference type="EMBL" id="LFZO01000026">
    <property type="protein sequence ID" value="KXT17050.1"/>
    <property type="molecule type" value="Genomic_DNA"/>
</dbReference>
<protein>
    <submittedName>
        <fullName evidence="1">Uncharacterized protein</fullName>
    </submittedName>
</protein>
<evidence type="ECO:0000313" key="2">
    <source>
        <dbReference type="Proteomes" id="UP000073492"/>
    </source>
</evidence>
<organism evidence="1 2">
    <name type="scientific">Pseudocercospora musae</name>
    <dbReference type="NCBI Taxonomy" id="113226"/>
    <lineage>
        <taxon>Eukaryota</taxon>
        <taxon>Fungi</taxon>
        <taxon>Dikarya</taxon>
        <taxon>Ascomycota</taxon>
        <taxon>Pezizomycotina</taxon>
        <taxon>Dothideomycetes</taxon>
        <taxon>Dothideomycetidae</taxon>
        <taxon>Mycosphaerellales</taxon>
        <taxon>Mycosphaerellaceae</taxon>
        <taxon>Pseudocercospora</taxon>
    </lineage>
</organism>
<keyword evidence="2" id="KW-1185">Reference proteome</keyword>
<reference evidence="1 2" key="1">
    <citation type="submission" date="2015-07" db="EMBL/GenBank/DDBJ databases">
        <title>Comparative genomics of the Sigatoka disease complex on banana suggests a link between parallel evolutionary changes in Pseudocercospora fijiensis and Pseudocercospora eumusae and increased virulence on the banana host.</title>
        <authorList>
            <person name="Chang T.-C."/>
            <person name="Salvucci A."/>
            <person name="Crous P.W."/>
            <person name="Stergiopoulos I."/>
        </authorList>
    </citation>
    <scope>NUCLEOTIDE SEQUENCE [LARGE SCALE GENOMIC DNA]</scope>
    <source>
        <strain evidence="1 2">CBS 116634</strain>
    </source>
</reference>
<accession>A0A139IR26</accession>
<dbReference type="Proteomes" id="UP000073492">
    <property type="component" value="Unassembled WGS sequence"/>
</dbReference>
<gene>
    <name evidence="1" type="ORF">AC579_4323</name>
</gene>
<dbReference type="OrthoDB" id="3639251at2759"/>
<comment type="caution">
    <text evidence="1">The sequence shown here is derived from an EMBL/GenBank/DDBJ whole genome shotgun (WGS) entry which is preliminary data.</text>
</comment>